<evidence type="ECO:0000256" key="1">
    <source>
        <dbReference type="SAM" id="MobiDB-lite"/>
    </source>
</evidence>
<gene>
    <name evidence="2" type="ORF">GALMADRAFT_417417</name>
</gene>
<keyword evidence="3" id="KW-1185">Reference proteome</keyword>
<dbReference type="HOGENOM" id="CLU_1532658_0_0_1"/>
<evidence type="ECO:0008006" key="4">
    <source>
        <dbReference type="Google" id="ProtNLM"/>
    </source>
</evidence>
<dbReference type="EMBL" id="KL142377">
    <property type="protein sequence ID" value="KDR76884.1"/>
    <property type="molecule type" value="Genomic_DNA"/>
</dbReference>
<evidence type="ECO:0000313" key="3">
    <source>
        <dbReference type="Proteomes" id="UP000027222"/>
    </source>
</evidence>
<organism evidence="2 3">
    <name type="scientific">Galerina marginata (strain CBS 339.88)</name>
    <dbReference type="NCBI Taxonomy" id="685588"/>
    <lineage>
        <taxon>Eukaryota</taxon>
        <taxon>Fungi</taxon>
        <taxon>Dikarya</taxon>
        <taxon>Basidiomycota</taxon>
        <taxon>Agaricomycotina</taxon>
        <taxon>Agaricomycetes</taxon>
        <taxon>Agaricomycetidae</taxon>
        <taxon>Agaricales</taxon>
        <taxon>Agaricineae</taxon>
        <taxon>Strophariaceae</taxon>
        <taxon>Galerina</taxon>
    </lineage>
</organism>
<accession>A0A067TAG8</accession>
<proteinExistence type="predicted"/>
<dbReference type="Proteomes" id="UP000027222">
    <property type="component" value="Unassembled WGS sequence"/>
</dbReference>
<name>A0A067TAG8_GALM3</name>
<feature type="region of interest" description="Disordered" evidence="1">
    <location>
        <begin position="131"/>
        <end position="153"/>
    </location>
</feature>
<sequence length="175" mass="19140">MTNKANPDRWICLLCKDKSHSTRNSPTLHNKDHHIVGGTFDQPLPCPQCSRNSVPPCPPPPTISSATGWADHVETTHGKMYAPVVTEKHLSNAPVRQRKRKRAVDIMMTEPSSSSSSTMLGEAVLDLSEEMPPQTKKASRKADGHQASPSVSSDCNECYDIFSVDLLDLLSSISC</sequence>
<dbReference type="OrthoDB" id="3194534at2759"/>
<dbReference type="AlphaFoldDB" id="A0A067TAG8"/>
<reference evidence="3" key="1">
    <citation type="journal article" date="2014" name="Proc. Natl. Acad. Sci. U.S.A.">
        <title>Extensive sampling of basidiomycete genomes demonstrates inadequacy of the white-rot/brown-rot paradigm for wood decay fungi.</title>
        <authorList>
            <person name="Riley R."/>
            <person name="Salamov A.A."/>
            <person name="Brown D.W."/>
            <person name="Nagy L.G."/>
            <person name="Floudas D."/>
            <person name="Held B.W."/>
            <person name="Levasseur A."/>
            <person name="Lombard V."/>
            <person name="Morin E."/>
            <person name="Otillar R."/>
            <person name="Lindquist E.A."/>
            <person name="Sun H."/>
            <person name="LaButti K.M."/>
            <person name="Schmutz J."/>
            <person name="Jabbour D."/>
            <person name="Luo H."/>
            <person name="Baker S.E."/>
            <person name="Pisabarro A.G."/>
            <person name="Walton J.D."/>
            <person name="Blanchette R.A."/>
            <person name="Henrissat B."/>
            <person name="Martin F."/>
            <person name="Cullen D."/>
            <person name="Hibbett D.S."/>
            <person name="Grigoriev I.V."/>
        </authorList>
    </citation>
    <scope>NUCLEOTIDE SEQUENCE [LARGE SCALE GENOMIC DNA]</scope>
    <source>
        <strain evidence="3">CBS 339.88</strain>
    </source>
</reference>
<protein>
    <recommendedName>
        <fullName evidence="4">C2H2-type domain-containing protein</fullName>
    </recommendedName>
</protein>
<evidence type="ECO:0000313" key="2">
    <source>
        <dbReference type="EMBL" id="KDR76884.1"/>
    </source>
</evidence>